<accession>A0A1F4XHJ0</accession>
<name>A0A1F4XHJ0_9BACT</name>
<comment type="caution">
    <text evidence="1">The sequence shown here is derived from an EMBL/GenBank/DDBJ whole genome shotgun (WGS) entry which is preliminary data.</text>
</comment>
<sequence>MPETESIAMIERFPMRNLIKEFQITDTRGAFNRKKYSLEELQFFADYIFVSPEVVVRTFVVPEKTVSDHLPLILECE</sequence>
<protein>
    <recommendedName>
        <fullName evidence="3">Endonuclease/exonuclease/phosphatase domain-containing protein</fullName>
    </recommendedName>
</protein>
<dbReference type="Gene3D" id="3.60.10.10">
    <property type="entry name" value="Endonuclease/exonuclease/phosphatase"/>
    <property type="match status" value="1"/>
</dbReference>
<evidence type="ECO:0008006" key="3">
    <source>
        <dbReference type="Google" id="ProtNLM"/>
    </source>
</evidence>
<dbReference type="EMBL" id="MEWX01000003">
    <property type="protein sequence ID" value="OGC81175.1"/>
    <property type="molecule type" value="Genomic_DNA"/>
</dbReference>
<evidence type="ECO:0000313" key="2">
    <source>
        <dbReference type="Proteomes" id="UP000176185"/>
    </source>
</evidence>
<evidence type="ECO:0000313" key="1">
    <source>
        <dbReference type="EMBL" id="OGC81175.1"/>
    </source>
</evidence>
<proteinExistence type="predicted"/>
<dbReference type="SUPFAM" id="SSF56219">
    <property type="entry name" value="DNase I-like"/>
    <property type="match status" value="1"/>
</dbReference>
<reference evidence="1 2" key="1">
    <citation type="journal article" date="2016" name="Nat. Commun.">
        <title>Thousands of microbial genomes shed light on interconnected biogeochemical processes in an aquifer system.</title>
        <authorList>
            <person name="Anantharaman K."/>
            <person name="Brown C.T."/>
            <person name="Hug L.A."/>
            <person name="Sharon I."/>
            <person name="Castelle C.J."/>
            <person name="Probst A.J."/>
            <person name="Thomas B.C."/>
            <person name="Singh A."/>
            <person name="Wilkins M.J."/>
            <person name="Karaoz U."/>
            <person name="Brodie E.L."/>
            <person name="Williams K.H."/>
            <person name="Hubbard S.S."/>
            <person name="Banfield J.F."/>
        </authorList>
    </citation>
    <scope>NUCLEOTIDE SEQUENCE [LARGE SCALE GENOMIC DNA]</scope>
</reference>
<gene>
    <name evidence="1" type="ORF">A2943_00805</name>
</gene>
<dbReference type="AlphaFoldDB" id="A0A1F4XHJ0"/>
<dbReference type="InterPro" id="IPR036691">
    <property type="entry name" value="Endo/exonu/phosph_ase_sf"/>
</dbReference>
<dbReference type="Proteomes" id="UP000176185">
    <property type="component" value="Unassembled WGS sequence"/>
</dbReference>
<dbReference type="STRING" id="1797243.A2943_00805"/>
<organism evidence="1 2">
    <name type="scientific">Candidatus Adlerbacteria bacterium RIFCSPLOWO2_01_FULL_51_16</name>
    <dbReference type="NCBI Taxonomy" id="1797243"/>
    <lineage>
        <taxon>Bacteria</taxon>
        <taxon>Candidatus Adleribacteriota</taxon>
    </lineage>
</organism>